<protein>
    <submittedName>
        <fullName evidence="1">Uncharacterized protein</fullName>
    </submittedName>
</protein>
<proteinExistence type="predicted"/>
<dbReference type="OrthoDB" id="422081at2759"/>
<dbReference type="EMBL" id="PDUG01000001">
    <property type="protein sequence ID" value="PIC51872.1"/>
    <property type="molecule type" value="Genomic_DNA"/>
</dbReference>
<keyword evidence="2" id="KW-1185">Reference proteome</keyword>
<dbReference type="STRING" id="1611254.A0A2G5VJE1"/>
<evidence type="ECO:0000313" key="2">
    <source>
        <dbReference type="Proteomes" id="UP000230233"/>
    </source>
</evidence>
<accession>A0A2G5VJE1</accession>
<organism evidence="1 2">
    <name type="scientific">Caenorhabditis nigoni</name>
    <dbReference type="NCBI Taxonomy" id="1611254"/>
    <lineage>
        <taxon>Eukaryota</taxon>
        <taxon>Metazoa</taxon>
        <taxon>Ecdysozoa</taxon>
        <taxon>Nematoda</taxon>
        <taxon>Chromadorea</taxon>
        <taxon>Rhabditida</taxon>
        <taxon>Rhabditina</taxon>
        <taxon>Rhabditomorpha</taxon>
        <taxon>Rhabditoidea</taxon>
        <taxon>Rhabditidae</taxon>
        <taxon>Peloderinae</taxon>
        <taxon>Caenorhabditis</taxon>
    </lineage>
</organism>
<sequence length="218" mass="24614">MSCRAVSVLSKCRISQQQIRGKAHSTFQPSQTLPAALQLVNRKMTARTTSSPFGSHQIRNYAVRLDEFNFTVIPDIKENDLKRLGEDFGIPNLSTGTFPKDPFPVNGKIYGPNNRAMVPLLCRHHSNKDTEGRYVWFLVHTGTPYTFLSAKSMKALIGQGFEGDPHSFSIQDESTQIDCYTSRENFSDVNVLGVGYMRAMKLSVKFDWNNNTCKLIRN</sequence>
<reference evidence="2" key="1">
    <citation type="submission" date="2017-10" db="EMBL/GenBank/DDBJ databases">
        <title>Rapid genome shrinkage in a self-fertile nematode reveals novel sperm competition proteins.</title>
        <authorList>
            <person name="Yin D."/>
            <person name="Schwarz E.M."/>
            <person name="Thomas C.G."/>
            <person name="Felde R.L."/>
            <person name="Korf I.F."/>
            <person name="Cutter A.D."/>
            <person name="Schartner C.M."/>
            <person name="Ralston E.J."/>
            <person name="Meyer B.J."/>
            <person name="Haag E.S."/>
        </authorList>
    </citation>
    <scope>NUCLEOTIDE SEQUENCE [LARGE SCALE GENOMIC DNA]</scope>
    <source>
        <strain evidence="2">JU1422</strain>
    </source>
</reference>
<gene>
    <name evidence="1" type="primary">Cnig_chr_I.g221</name>
    <name evidence="1" type="ORF">B9Z55_000221</name>
</gene>
<dbReference type="AlphaFoldDB" id="A0A2G5VJE1"/>
<dbReference type="Proteomes" id="UP000230233">
    <property type="component" value="Chromosome I"/>
</dbReference>
<evidence type="ECO:0000313" key="1">
    <source>
        <dbReference type="EMBL" id="PIC51872.1"/>
    </source>
</evidence>
<name>A0A2G5VJE1_9PELO</name>
<comment type="caution">
    <text evidence="1">The sequence shown here is derived from an EMBL/GenBank/DDBJ whole genome shotgun (WGS) entry which is preliminary data.</text>
</comment>